<gene>
    <name evidence="1" type="ORF">S12H4_53568</name>
</gene>
<organism evidence="1">
    <name type="scientific">marine sediment metagenome</name>
    <dbReference type="NCBI Taxonomy" id="412755"/>
    <lineage>
        <taxon>unclassified sequences</taxon>
        <taxon>metagenomes</taxon>
        <taxon>ecological metagenomes</taxon>
    </lineage>
</organism>
<dbReference type="AlphaFoldDB" id="X1TE36"/>
<sequence length="39" mass="4639">MPLTITQIVNFKEMGKYVPRRPNISPKKEKSSFWSVMLR</sequence>
<proteinExistence type="predicted"/>
<dbReference type="EMBL" id="BARW01034124">
    <property type="protein sequence ID" value="GAJ03558.1"/>
    <property type="molecule type" value="Genomic_DNA"/>
</dbReference>
<accession>X1TE36</accession>
<reference evidence="1" key="1">
    <citation type="journal article" date="2014" name="Front. Microbiol.">
        <title>High frequency of phylogenetically diverse reductive dehalogenase-homologous genes in deep subseafloor sedimentary metagenomes.</title>
        <authorList>
            <person name="Kawai M."/>
            <person name="Futagami T."/>
            <person name="Toyoda A."/>
            <person name="Takaki Y."/>
            <person name="Nishi S."/>
            <person name="Hori S."/>
            <person name="Arai W."/>
            <person name="Tsubouchi T."/>
            <person name="Morono Y."/>
            <person name="Uchiyama I."/>
            <person name="Ito T."/>
            <person name="Fujiyama A."/>
            <person name="Inagaki F."/>
            <person name="Takami H."/>
        </authorList>
    </citation>
    <scope>NUCLEOTIDE SEQUENCE</scope>
    <source>
        <strain evidence="1">Expedition CK06-06</strain>
    </source>
</reference>
<protein>
    <submittedName>
        <fullName evidence="1">Uncharacterized protein</fullName>
    </submittedName>
</protein>
<name>X1TE36_9ZZZZ</name>
<comment type="caution">
    <text evidence="1">The sequence shown here is derived from an EMBL/GenBank/DDBJ whole genome shotgun (WGS) entry which is preliminary data.</text>
</comment>
<evidence type="ECO:0000313" key="1">
    <source>
        <dbReference type="EMBL" id="GAJ03558.1"/>
    </source>
</evidence>